<gene>
    <name evidence="1" type="ORF">RclHR1_14130004</name>
</gene>
<accession>A0A2Z6QBU7</accession>
<keyword evidence="2" id="KW-1185">Reference proteome</keyword>
<comment type="caution">
    <text evidence="1">The sequence shown here is derived from an EMBL/GenBank/DDBJ whole genome shotgun (WGS) entry which is preliminary data.</text>
</comment>
<dbReference type="Proteomes" id="UP000247702">
    <property type="component" value="Unassembled WGS sequence"/>
</dbReference>
<dbReference type="EMBL" id="BEXD01000462">
    <property type="protein sequence ID" value="GBB87663.1"/>
    <property type="molecule type" value="Genomic_DNA"/>
</dbReference>
<reference evidence="1 2" key="1">
    <citation type="submission" date="2017-11" db="EMBL/GenBank/DDBJ databases">
        <title>The genome of Rhizophagus clarus HR1 reveals common genetic basis of auxotrophy among arbuscular mycorrhizal fungi.</title>
        <authorList>
            <person name="Kobayashi Y."/>
        </authorList>
    </citation>
    <scope>NUCLEOTIDE SEQUENCE [LARGE SCALE GENOMIC DNA]</scope>
    <source>
        <strain evidence="1 2">HR1</strain>
    </source>
</reference>
<name>A0A2Z6QBU7_9GLOM</name>
<evidence type="ECO:0000313" key="2">
    <source>
        <dbReference type="Proteomes" id="UP000247702"/>
    </source>
</evidence>
<sequence>MKNLSQKIQFSISKKSYHSLLSNCSNTLSTIIFYRIEFKSITILNEVLDQLKVLMLIFLLNSNFIKQIINNNKPFKLKSLIFDEKITN</sequence>
<dbReference type="AlphaFoldDB" id="A0A2Z6QBU7"/>
<organism evidence="1 2">
    <name type="scientific">Rhizophagus clarus</name>
    <dbReference type="NCBI Taxonomy" id="94130"/>
    <lineage>
        <taxon>Eukaryota</taxon>
        <taxon>Fungi</taxon>
        <taxon>Fungi incertae sedis</taxon>
        <taxon>Mucoromycota</taxon>
        <taxon>Glomeromycotina</taxon>
        <taxon>Glomeromycetes</taxon>
        <taxon>Glomerales</taxon>
        <taxon>Glomeraceae</taxon>
        <taxon>Rhizophagus</taxon>
    </lineage>
</organism>
<evidence type="ECO:0000313" key="1">
    <source>
        <dbReference type="EMBL" id="GBB87663.1"/>
    </source>
</evidence>
<protein>
    <submittedName>
        <fullName evidence="1">Uncharacterized protein</fullName>
    </submittedName>
</protein>
<proteinExistence type="predicted"/>